<dbReference type="Gene3D" id="3.30.300.210">
    <property type="entry name" value="Nutrient germinant receptor protein C, domain 3"/>
    <property type="match status" value="1"/>
</dbReference>
<evidence type="ECO:0000259" key="8">
    <source>
        <dbReference type="Pfam" id="PF05504"/>
    </source>
</evidence>
<dbReference type="Pfam" id="PF25198">
    <property type="entry name" value="Spore_GerAC_N"/>
    <property type="match status" value="1"/>
</dbReference>
<evidence type="ECO:0000256" key="5">
    <source>
        <dbReference type="ARBA" id="ARBA00023136"/>
    </source>
</evidence>
<proteinExistence type="inferred from homology"/>
<name>A0ABQ1FRT6_9BACL</name>
<evidence type="ECO:0000256" key="4">
    <source>
        <dbReference type="ARBA" id="ARBA00022729"/>
    </source>
</evidence>
<evidence type="ECO:0000256" key="7">
    <source>
        <dbReference type="ARBA" id="ARBA00023288"/>
    </source>
</evidence>
<dbReference type="Proteomes" id="UP000609323">
    <property type="component" value="Unassembled WGS sequence"/>
</dbReference>
<evidence type="ECO:0000256" key="1">
    <source>
        <dbReference type="ARBA" id="ARBA00004635"/>
    </source>
</evidence>
<protein>
    <submittedName>
        <fullName evidence="10">Germination protein GerC</fullName>
    </submittedName>
</protein>
<sequence length="368" mass="41294">MLGESGLRRGGLAALILLLVSLCSCGTPTVINRIKLIQAAGYDLKGQEIHVSALVGDYKEKEKTTVQLMEDGSSNSFDMIPVLNGESNDPIQYGQMRMMVFGQNYAKRGIGPVLNILARDVKISSRLKLAVSDSTAVELLKACETTQEPLYLMRMIEQNSRYANLPVQNLHTTLYNYYDEGRDLFLPSFKLDAEQRLRVDGLALFDGERWISKVGTDQALWLKILIEDAKNGSFVIPMPHSSVRVDKVALIRFASSKTAFKASSVNKPLGLKVNVKGQVIVKNIPGDLKLVNKGEIEKLEREMEQYVADRIDRFIRYCCSKHIDPAGIGDYFRSVDRKWNPKEFYAAYPSLTPKVTVHLKIIQCGRQD</sequence>
<keyword evidence="7" id="KW-0449">Lipoprotein</keyword>
<gene>
    <name evidence="10" type="ORF">GCM10010917_08070</name>
</gene>
<keyword evidence="4" id="KW-0732">Signal</keyword>
<dbReference type="InterPro" id="IPR038501">
    <property type="entry name" value="Spore_GerAC_C_sf"/>
</dbReference>
<dbReference type="InterPro" id="IPR008844">
    <property type="entry name" value="Spore_GerAC-like"/>
</dbReference>
<evidence type="ECO:0000313" key="10">
    <source>
        <dbReference type="EMBL" id="GGA25517.1"/>
    </source>
</evidence>
<keyword evidence="6" id="KW-0564">Palmitate</keyword>
<comment type="caution">
    <text evidence="10">The sequence shown here is derived from an EMBL/GenBank/DDBJ whole genome shotgun (WGS) entry which is preliminary data.</text>
</comment>
<evidence type="ECO:0000313" key="11">
    <source>
        <dbReference type="Proteomes" id="UP000609323"/>
    </source>
</evidence>
<comment type="similarity">
    <text evidence="2">Belongs to the GerABKC lipoprotein family.</text>
</comment>
<dbReference type="RefSeq" id="WP_157739394.1">
    <property type="nucleotide sequence ID" value="NZ_BMHF01000001.1"/>
</dbReference>
<organism evidence="10 11">
    <name type="scientific">Paenibacillus physcomitrellae</name>
    <dbReference type="NCBI Taxonomy" id="1619311"/>
    <lineage>
        <taxon>Bacteria</taxon>
        <taxon>Bacillati</taxon>
        <taxon>Bacillota</taxon>
        <taxon>Bacilli</taxon>
        <taxon>Bacillales</taxon>
        <taxon>Paenibacillaceae</taxon>
        <taxon>Paenibacillus</taxon>
    </lineage>
</organism>
<reference evidence="11" key="1">
    <citation type="journal article" date="2019" name="Int. J. Syst. Evol. Microbiol.">
        <title>The Global Catalogue of Microorganisms (GCM) 10K type strain sequencing project: providing services to taxonomists for standard genome sequencing and annotation.</title>
        <authorList>
            <consortium name="The Broad Institute Genomics Platform"/>
            <consortium name="The Broad Institute Genome Sequencing Center for Infectious Disease"/>
            <person name="Wu L."/>
            <person name="Ma J."/>
        </authorList>
    </citation>
    <scope>NUCLEOTIDE SEQUENCE [LARGE SCALE GENOMIC DNA]</scope>
    <source>
        <strain evidence="11">CGMCC 1.15044</strain>
    </source>
</reference>
<dbReference type="PANTHER" id="PTHR35789:SF1">
    <property type="entry name" value="SPORE GERMINATION PROTEIN B3"/>
    <property type="match status" value="1"/>
</dbReference>
<dbReference type="NCBIfam" id="TIGR02887">
    <property type="entry name" value="spore_ger_x_C"/>
    <property type="match status" value="1"/>
</dbReference>
<evidence type="ECO:0000256" key="6">
    <source>
        <dbReference type="ARBA" id="ARBA00023139"/>
    </source>
</evidence>
<feature type="domain" description="Spore germination GerAC-like C-terminal" evidence="8">
    <location>
        <begin position="200"/>
        <end position="365"/>
    </location>
</feature>
<feature type="domain" description="Spore germination protein N-terminal" evidence="9">
    <location>
        <begin position="30"/>
        <end position="190"/>
    </location>
</feature>
<keyword evidence="5" id="KW-0472">Membrane</keyword>
<evidence type="ECO:0000256" key="3">
    <source>
        <dbReference type="ARBA" id="ARBA00022544"/>
    </source>
</evidence>
<keyword evidence="11" id="KW-1185">Reference proteome</keyword>
<dbReference type="EMBL" id="BMHF01000001">
    <property type="protein sequence ID" value="GGA25517.1"/>
    <property type="molecule type" value="Genomic_DNA"/>
</dbReference>
<evidence type="ECO:0000259" key="9">
    <source>
        <dbReference type="Pfam" id="PF25198"/>
    </source>
</evidence>
<keyword evidence="3" id="KW-0309">Germination</keyword>
<accession>A0ABQ1FRT6</accession>
<dbReference type="InterPro" id="IPR057336">
    <property type="entry name" value="GerAC_N"/>
</dbReference>
<evidence type="ECO:0000256" key="2">
    <source>
        <dbReference type="ARBA" id="ARBA00007886"/>
    </source>
</evidence>
<comment type="subcellular location">
    <subcellularLocation>
        <location evidence="1">Membrane</location>
        <topology evidence="1">Lipid-anchor</topology>
    </subcellularLocation>
</comment>
<dbReference type="PANTHER" id="PTHR35789">
    <property type="entry name" value="SPORE GERMINATION PROTEIN B3"/>
    <property type="match status" value="1"/>
</dbReference>
<dbReference type="Pfam" id="PF05504">
    <property type="entry name" value="Spore_GerAC"/>
    <property type="match status" value="1"/>
</dbReference>
<dbReference type="InterPro" id="IPR046953">
    <property type="entry name" value="Spore_GerAC-like_C"/>
</dbReference>